<dbReference type="PANTHER" id="PTHR42339:SF1">
    <property type="entry name" value="HISTONE H1"/>
    <property type="match status" value="1"/>
</dbReference>
<dbReference type="Pfam" id="PF24852">
    <property type="entry name" value="DUF7726"/>
    <property type="match status" value="1"/>
</dbReference>
<dbReference type="Proteomes" id="UP001275084">
    <property type="component" value="Unassembled WGS sequence"/>
</dbReference>
<comment type="caution">
    <text evidence="2">The sequence shown here is derived from an EMBL/GenBank/DDBJ whole genome shotgun (WGS) entry which is preliminary data.</text>
</comment>
<reference evidence="2" key="2">
    <citation type="submission" date="2023-06" db="EMBL/GenBank/DDBJ databases">
        <authorList>
            <consortium name="Lawrence Berkeley National Laboratory"/>
            <person name="Haridas S."/>
            <person name="Hensen N."/>
            <person name="Bonometti L."/>
            <person name="Westerberg I."/>
            <person name="Brannstrom I.O."/>
            <person name="Guillou S."/>
            <person name="Cros-Aarteil S."/>
            <person name="Calhoun S."/>
            <person name="Kuo A."/>
            <person name="Mondo S."/>
            <person name="Pangilinan J."/>
            <person name="Riley R."/>
            <person name="Labutti K."/>
            <person name="Andreopoulos B."/>
            <person name="Lipzen A."/>
            <person name="Chen C."/>
            <person name="Yanf M."/>
            <person name="Daum C."/>
            <person name="Ng V."/>
            <person name="Clum A."/>
            <person name="Steindorff A."/>
            <person name="Ohm R."/>
            <person name="Martin F."/>
            <person name="Silar P."/>
            <person name="Natvig D."/>
            <person name="Lalanne C."/>
            <person name="Gautier V."/>
            <person name="Ament-Velasquez S.L."/>
            <person name="Kruys A."/>
            <person name="Hutchinson M.I."/>
            <person name="Powell A.J."/>
            <person name="Barry K."/>
            <person name="Miller A.N."/>
            <person name="Grigoriev I.V."/>
            <person name="Debuchy R."/>
            <person name="Gladieux P."/>
            <person name="Thoren M.H."/>
            <person name="Johannesson H."/>
        </authorList>
    </citation>
    <scope>NUCLEOTIDE SEQUENCE</scope>
    <source>
        <strain evidence="2">CBS 955.72</strain>
    </source>
</reference>
<evidence type="ECO:0000259" key="1">
    <source>
        <dbReference type="Pfam" id="PF24852"/>
    </source>
</evidence>
<name>A0AAJ0HNF9_9PEZI</name>
<dbReference type="AlphaFoldDB" id="A0AAJ0HNF9"/>
<keyword evidence="3" id="KW-1185">Reference proteome</keyword>
<dbReference type="PANTHER" id="PTHR42339">
    <property type="entry name" value="HISTONE H1"/>
    <property type="match status" value="1"/>
</dbReference>
<reference evidence="2" key="1">
    <citation type="journal article" date="2023" name="Mol. Phylogenet. Evol.">
        <title>Genome-scale phylogeny and comparative genomics of the fungal order Sordariales.</title>
        <authorList>
            <person name="Hensen N."/>
            <person name="Bonometti L."/>
            <person name="Westerberg I."/>
            <person name="Brannstrom I.O."/>
            <person name="Guillou S."/>
            <person name="Cros-Aarteil S."/>
            <person name="Calhoun S."/>
            <person name="Haridas S."/>
            <person name="Kuo A."/>
            <person name="Mondo S."/>
            <person name="Pangilinan J."/>
            <person name="Riley R."/>
            <person name="LaButti K."/>
            <person name="Andreopoulos B."/>
            <person name="Lipzen A."/>
            <person name="Chen C."/>
            <person name="Yan M."/>
            <person name="Daum C."/>
            <person name="Ng V."/>
            <person name="Clum A."/>
            <person name="Steindorff A."/>
            <person name="Ohm R.A."/>
            <person name="Martin F."/>
            <person name="Silar P."/>
            <person name="Natvig D.O."/>
            <person name="Lalanne C."/>
            <person name="Gautier V."/>
            <person name="Ament-Velasquez S.L."/>
            <person name="Kruys A."/>
            <person name="Hutchinson M.I."/>
            <person name="Powell A.J."/>
            <person name="Barry K."/>
            <person name="Miller A.N."/>
            <person name="Grigoriev I.V."/>
            <person name="Debuchy R."/>
            <person name="Gladieux P."/>
            <person name="Hiltunen Thoren M."/>
            <person name="Johannesson H."/>
        </authorList>
    </citation>
    <scope>NUCLEOTIDE SEQUENCE</scope>
    <source>
        <strain evidence="2">CBS 955.72</strain>
    </source>
</reference>
<organism evidence="2 3">
    <name type="scientific">Lasiosphaeria hispida</name>
    <dbReference type="NCBI Taxonomy" id="260671"/>
    <lineage>
        <taxon>Eukaryota</taxon>
        <taxon>Fungi</taxon>
        <taxon>Dikarya</taxon>
        <taxon>Ascomycota</taxon>
        <taxon>Pezizomycotina</taxon>
        <taxon>Sordariomycetes</taxon>
        <taxon>Sordariomycetidae</taxon>
        <taxon>Sordariales</taxon>
        <taxon>Lasiosphaeriaceae</taxon>
        <taxon>Lasiosphaeria</taxon>
    </lineage>
</organism>
<gene>
    <name evidence="2" type="ORF">B0T25DRAFT_567332</name>
</gene>
<dbReference type="EMBL" id="JAUIQD010000003">
    <property type="protein sequence ID" value="KAK3358085.1"/>
    <property type="molecule type" value="Genomic_DNA"/>
</dbReference>
<evidence type="ECO:0000313" key="3">
    <source>
        <dbReference type="Proteomes" id="UP001275084"/>
    </source>
</evidence>
<sequence>MPPRKTRSKQPLAMVDKNAAEGVIEKTPTDAVPKTRKRKSTDTVTEATATAAPILSLSGDVDDDSELAVYDTCDTVRRKIRAILAKHGITQASFLRAIAKAAYGVDTARKIQHASLGVFLRQEGPLSGNTGTVYYAAYVFFEMLRVKHDKPKTADRGRMEELHKNGVDRKTPPGKAHCWVYAGMEVGMDKYGQLHSYMA</sequence>
<accession>A0AAJ0HNF9</accession>
<protein>
    <recommendedName>
        <fullName evidence="1">DUF7726 domain-containing protein</fullName>
    </recommendedName>
</protein>
<evidence type="ECO:0000313" key="2">
    <source>
        <dbReference type="EMBL" id="KAK3358085.1"/>
    </source>
</evidence>
<feature type="domain" description="DUF7726" evidence="1">
    <location>
        <begin position="68"/>
        <end position="146"/>
    </location>
</feature>
<proteinExistence type="predicted"/>
<dbReference type="InterPro" id="IPR056143">
    <property type="entry name" value="DUF7726"/>
</dbReference>